<gene>
    <name evidence="8" type="ORF">RXV79_17320</name>
</gene>
<keyword evidence="4" id="KW-0479">Metal-binding</keyword>
<dbReference type="SUPFAM" id="SSF51569">
    <property type="entry name" value="Aldolase"/>
    <property type="match status" value="1"/>
</dbReference>
<proteinExistence type="inferred from homology"/>
<comment type="catalytic activity">
    <reaction evidence="6">
        <text>(3S)-3-hydroxy-3-methylglutaryl-CoA = acetoacetate + acetyl-CoA</text>
        <dbReference type="Rhea" id="RHEA:24404"/>
        <dbReference type="ChEBI" id="CHEBI:13705"/>
        <dbReference type="ChEBI" id="CHEBI:43074"/>
        <dbReference type="ChEBI" id="CHEBI:57288"/>
        <dbReference type="EC" id="4.1.3.4"/>
    </reaction>
</comment>
<evidence type="ECO:0000256" key="1">
    <source>
        <dbReference type="ARBA" id="ARBA00005143"/>
    </source>
</evidence>
<dbReference type="PANTHER" id="PTHR42738">
    <property type="entry name" value="HYDROXYMETHYLGLUTARYL-COA LYASE"/>
    <property type="match status" value="1"/>
</dbReference>
<evidence type="ECO:0000256" key="5">
    <source>
        <dbReference type="ARBA" id="ARBA00023239"/>
    </source>
</evidence>
<dbReference type="GO" id="GO:0016829">
    <property type="term" value="F:lyase activity"/>
    <property type="evidence" value="ECO:0007669"/>
    <property type="project" value="UniProtKB-KW"/>
</dbReference>
<dbReference type="InterPro" id="IPR000138">
    <property type="entry name" value="HMG_CoA_lyase_AS"/>
</dbReference>
<evidence type="ECO:0000259" key="7">
    <source>
        <dbReference type="PROSITE" id="PS50991"/>
    </source>
</evidence>
<dbReference type="RefSeq" id="WP_316699261.1">
    <property type="nucleotide sequence ID" value="NZ_CP136336.1"/>
</dbReference>
<dbReference type="InterPro" id="IPR013785">
    <property type="entry name" value="Aldolase_TIM"/>
</dbReference>
<dbReference type="Gene3D" id="3.20.20.70">
    <property type="entry name" value="Aldolase class I"/>
    <property type="match status" value="1"/>
</dbReference>
<accession>A0ABZ0CNX9</accession>
<reference evidence="8 9" key="1">
    <citation type="submission" date="2023-10" db="EMBL/GenBank/DDBJ databases">
        <title>Bacteria for the degradation of biodegradable plastic PBAT(Polybutylene adipate terephthalate).</title>
        <authorList>
            <person name="Weon H.-Y."/>
            <person name="Yeon J."/>
        </authorList>
    </citation>
    <scope>NUCLEOTIDE SEQUENCE [LARGE SCALE GENOMIC DNA]</scope>
    <source>
        <strain evidence="8 9">SBD 7-3</strain>
    </source>
</reference>
<comment type="pathway">
    <text evidence="1">Metabolic intermediate metabolism; (S)-3-hydroxy-3-methylglutaryl-CoA degradation; acetoacetate from (S)-3-hydroxy-3-methylglutaryl-CoA: step 1/1.</text>
</comment>
<dbReference type="CDD" id="cd07938">
    <property type="entry name" value="DRE_TIM_HMGL"/>
    <property type="match status" value="1"/>
</dbReference>
<evidence type="ECO:0000313" key="8">
    <source>
        <dbReference type="EMBL" id="WOB06680.1"/>
    </source>
</evidence>
<comment type="similarity">
    <text evidence="2">Belongs to the HMG-CoA lyase family.</text>
</comment>
<dbReference type="PANTHER" id="PTHR42738:SF7">
    <property type="entry name" value="HYDROXYMETHYLGLUTARYL-COA LYASE"/>
    <property type="match status" value="1"/>
</dbReference>
<protein>
    <recommendedName>
        <fullName evidence="3">hydroxymethylglutaryl-CoA lyase</fullName>
        <ecNumber evidence="3">4.1.3.4</ecNumber>
    </recommendedName>
</protein>
<dbReference type="InterPro" id="IPR000891">
    <property type="entry name" value="PYR_CT"/>
</dbReference>
<evidence type="ECO:0000256" key="6">
    <source>
        <dbReference type="ARBA" id="ARBA00049877"/>
    </source>
</evidence>
<dbReference type="PROSITE" id="PS01062">
    <property type="entry name" value="HMG_COA_LYASE"/>
    <property type="match status" value="1"/>
</dbReference>
<dbReference type="InterPro" id="IPR043594">
    <property type="entry name" value="HMGL"/>
</dbReference>
<dbReference type="NCBIfam" id="NF004283">
    <property type="entry name" value="PRK05692.1"/>
    <property type="match status" value="1"/>
</dbReference>
<dbReference type="EMBL" id="CP136336">
    <property type="protein sequence ID" value="WOB06680.1"/>
    <property type="molecule type" value="Genomic_DNA"/>
</dbReference>
<dbReference type="PROSITE" id="PS50991">
    <property type="entry name" value="PYR_CT"/>
    <property type="match status" value="1"/>
</dbReference>
<keyword evidence="9" id="KW-1185">Reference proteome</keyword>
<organism evidence="8 9">
    <name type="scientific">Piscinibacter gummiphilus</name>
    <dbReference type="NCBI Taxonomy" id="946333"/>
    <lineage>
        <taxon>Bacteria</taxon>
        <taxon>Pseudomonadati</taxon>
        <taxon>Pseudomonadota</taxon>
        <taxon>Betaproteobacteria</taxon>
        <taxon>Burkholderiales</taxon>
        <taxon>Sphaerotilaceae</taxon>
        <taxon>Piscinibacter</taxon>
    </lineage>
</organism>
<keyword evidence="5 8" id="KW-0456">Lyase</keyword>
<feature type="domain" description="Pyruvate carboxyltransferase" evidence="7">
    <location>
        <begin position="4"/>
        <end position="271"/>
    </location>
</feature>
<evidence type="ECO:0000313" key="9">
    <source>
        <dbReference type="Proteomes" id="UP001303946"/>
    </source>
</evidence>
<sequence length="287" mass="30224">MARIKIVEVGPRDGLQNEKVLISTDTKVELVERLIAAGVTHIEAASFVSPRWVPQMADSAEVMRRVPRPAGVRYLALTPNLQGLDAALAAGVHEVAVFGSASEAFSRRNINCSIAESLERFRPVLARARDEGLKVRGYVSCAVACPYEGAIAPEAAAEVALRLHQMGCHEIAMSDTIGRGTPGTVCAMLAACLKHLPAAHLAGHYHDTFGSALANIEASIGMGLGTFDSSVAGLGGCPYAEGATGNVASEAVVARLQELGHDTGIDLTRLREAGAFIRHALLTAPRR</sequence>
<dbReference type="EC" id="4.1.3.4" evidence="3"/>
<name>A0ABZ0CNX9_9BURK</name>
<dbReference type="Pfam" id="PF00682">
    <property type="entry name" value="HMGL-like"/>
    <property type="match status" value="1"/>
</dbReference>
<evidence type="ECO:0000256" key="2">
    <source>
        <dbReference type="ARBA" id="ARBA00009405"/>
    </source>
</evidence>
<dbReference type="Proteomes" id="UP001303946">
    <property type="component" value="Chromosome"/>
</dbReference>
<evidence type="ECO:0000256" key="3">
    <source>
        <dbReference type="ARBA" id="ARBA00012910"/>
    </source>
</evidence>
<evidence type="ECO:0000256" key="4">
    <source>
        <dbReference type="ARBA" id="ARBA00022723"/>
    </source>
</evidence>